<protein>
    <recommendedName>
        <fullName evidence="4">DUF1876 domain-containing protein</fullName>
    </recommendedName>
</protein>
<evidence type="ECO:0000313" key="2">
    <source>
        <dbReference type="EMBL" id="GGB43858.1"/>
    </source>
</evidence>
<organism evidence="2 3">
    <name type="scientific">Flexivirga endophytica</name>
    <dbReference type="NCBI Taxonomy" id="1849103"/>
    <lineage>
        <taxon>Bacteria</taxon>
        <taxon>Bacillati</taxon>
        <taxon>Actinomycetota</taxon>
        <taxon>Actinomycetes</taxon>
        <taxon>Micrococcales</taxon>
        <taxon>Dermacoccaceae</taxon>
        <taxon>Flexivirga</taxon>
    </lineage>
</organism>
<dbReference type="Pfam" id="PF08962">
    <property type="entry name" value="Rv2632c-like"/>
    <property type="match status" value="1"/>
</dbReference>
<name>A0A916WYK2_9MICO</name>
<dbReference type="InterPro" id="IPR015057">
    <property type="entry name" value="Rv2632c-like"/>
</dbReference>
<gene>
    <name evidence="2" type="ORF">GCM10011492_38620</name>
</gene>
<dbReference type="AlphaFoldDB" id="A0A916WYK2"/>
<dbReference type="EMBL" id="BMHI01000006">
    <property type="protein sequence ID" value="GGB43858.1"/>
    <property type="molecule type" value="Genomic_DNA"/>
</dbReference>
<sequence>MNRTWNVTIFIEEDDIAASAHARLTSGNTLGHLVGHGVCRVTPTAVQDAGQRAALRALEDLSHLLDHVVLSQRAGADTGEVAAGSSARPPTARSQRHQSVPPGLLSAEFHTAPRSAS</sequence>
<evidence type="ECO:0008006" key="4">
    <source>
        <dbReference type="Google" id="ProtNLM"/>
    </source>
</evidence>
<evidence type="ECO:0000256" key="1">
    <source>
        <dbReference type="SAM" id="MobiDB-lite"/>
    </source>
</evidence>
<reference evidence="2" key="1">
    <citation type="journal article" date="2014" name="Int. J. Syst. Evol. Microbiol.">
        <title>Complete genome sequence of Corynebacterium casei LMG S-19264T (=DSM 44701T), isolated from a smear-ripened cheese.</title>
        <authorList>
            <consortium name="US DOE Joint Genome Institute (JGI-PGF)"/>
            <person name="Walter F."/>
            <person name="Albersmeier A."/>
            <person name="Kalinowski J."/>
            <person name="Ruckert C."/>
        </authorList>
    </citation>
    <scope>NUCLEOTIDE SEQUENCE</scope>
    <source>
        <strain evidence="2">CGMCC 1.15085</strain>
    </source>
</reference>
<dbReference type="Gene3D" id="3.30.160.240">
    <property type="entry name" value="Rv1738"/>
    <property type="match status" value="1"/>
</dbReference>
<accession>A0A916WYK2</accession>
<dbReference type="SUPFAM" id="SSF143212">
    <property type="entry name" value="Rv2632c-like"/>
    <property type="match status" value="1"/>
</dbReference>
<dbReference type="Proteomes" id="UP000636793">
    <property type="component" value="Unassembled WGS sequence"/>
</dbReference>
<feature type="region of interest" description="Disordered" evidence="1">
    <location>
        <begin position="75"/>
        <end position="117"/>
    </location>
</feature>
<reference evidence="2" key="2">
    <citation type="submission" date="2020-09" db="EMBL/GenBank/DDBJ databases">
        <authorList>
            <person name="Sun Q."/>
            <person name="Zhou Y."/>
        </authorList>
    </citation>
    <scope>NUCLEOTIDE SEQUENCE</scope>
    <source>
        <strain evidence="2">CGMCC 1.15085</strain>
    </source>
</reference>
<dbReference type="InterPro" id="IPR038070">
    <property type="entry name" value="Rv2632c-like_sf"/>
</dbReference>
<proteinExistence type="predicted"/>
<keyword evidence="3" id="KW-1185">Reference proteome</keyword>
<comment type="caution">
    <text evidence="2">The sequence shown here is derived from an EMBL/GenBank/DDBJ whole genome shotgun (WGS) entry which is preliminary data.</text>
</comment>
<evidence type="ECO:0000313" key="3">
    <source>
        <dbReference type="Proteomes" id="UP000636793"/>
    </source>
</evidence>